<comment type="pathway">
    <text evidence="1">Polyol metabolism; glycerol degradation via glycerol kinase pathway; sn-glycerol 3-phosphate from glycerol: step 1/1.</text>
</comment>
<keyword evidence="6 13" id="KW-0418">Kinase</keyword>
<evidence type="ECO:0000259" key="12">
    <source>
        <dbReference type="Pfam" id="PF02782"/>
    </source>
</evidence>
<dbReference type="InterPro" id="IPR000577">
    <property type="entry name" value="Carb_kinase_FGGY"/>
</dbReference>
<keyword evidence="5" id="KW-0547">Nucleotide-binding</keyword>
<comment type="similarity">
    <text evidence="2">Belongs to the FGGY kinase family.</text>
</comment>
<evidence type="ECO:0000256" key="1">
    <source>
        <dbReference type="ARBA" id="ARBA00005190"/>
    </source>
</evidence>
<accession>E6PW54</accession>
<dbReference type="CDD" id="cd07786">
    <property type="entry name" value="FGGY_EcGK_like"/>
    <property type="match status" value="1"/>
</dbReference>
<dbReference type="InterPro" id="IPR018485">
    <property type="entry name" value="FGGY_C"/>
</dbReference>
<dbReference type="Gene3D" id="3.30.420.40">
    <property type="match status" value="2"/>
</dbReference>
<dbReference type="AlphaFoldDB" id="E6PW54"/>
<dbReference type="GO" id="GO:0006072">
    <property type="term" value="P:glycerol-3-phosphate metabolic process"/>
    <property type="evidence" value="ECO:0007669"/>
    <property type="project" value="InterPro"/>
</dbReference>
<evidence type="ECO:0000256" key="4">
    <source>
        <dbReference type="ARBA" id="ARBA00022679"/>
    </source>
</evidence>
<evidence type="ECO:0000313" key="13">
    <source>
        <dbReference type="EMBL" id="CBH99161.1"/>
    </source>
</evidence>
<evidence type="ECO:0000256" key="5">
    <source>
        <dbReference type="ARBA" id="ARBA00022741"/>
    </source>
</evidence>
<evidence type="ECO:0000256" key="2">
    <source>
        <dbReference type="ARBA" id="ARBA00009156"/>
    </source>
</evidence>
<dbReference type="SUPFAM" id="SSF53067">
    <property type="entry name" value="Actin-like ATPase domain"/>
    <property type="match status" value="2"/>
</dbReference>
<keyword evidence="8" id="KW-0067">ATP-binding</keyword>
<evidence type="ECO:0000256" key="3">
    <source>
        <dbReference type="ARBA" id="ARBA00012099"/>
    </source>
</evidence>
<evidence type="ECO:0000259" key="11">
    <source>
        <dbReference type="Pfam" id="PF00370"/>
    </source>
</evidence>
<dbReference type="EC" id="2.7.1.30" evidence="3"/>
<proteinExistence type="inferred from homology"/>
<dbReference type="PROSITE" id="PS00445">
    <property type="entry name" value="FGGY_KINASES_2"/>
    <property type="match status" value="1"/>
</dbReference>
<feature type="domain" description="Carbohydrate kinase FGGY N-terminal" evidence="11">
    <location>
        <begin position="58"/>
        <end position="309"/>
    </location>
</feature>
<dbReference type="InterPro" id="IPR018484">
    <property type="entry name" value="FGGY_N"/>
</dbReference>
<protein>
    <recommendedName>
        <fullName evidence="3">glycerol kinase</fullName>
        <ecNumber evidence="3">2.7.1.30</ecNumber>
    </recommendedName>
    <alternativeName>
        <fullName evidence="9">ATP:glycerol 3-phosphotransferase</fullName>
    </alternativeName>
</protein>
<dbReference type="PANTHER" id="PTHR10196:SF69">
    <property type="entry name" value="GLYCEROL KINASE"/>
    <property type="match status" value="1"/>
</dbReference>
<evidence type="ECO:0000256" key="7">
    <source>
        <dbReference type="ARBA" id="ARBA00022798"/>
    </source>
</evidence>
<dbReference type="InterPro" id="IPR018483">
    <property type="entry name" value="Carb_kinase_FGGY_CS"/>
</dbReference>
<dbReference type="Pfam" id="PF00370">
    <property type="entry name" value="FGGY_N"/>
    <property type="match status" value="1"/>
</dbReference>
<keyword evidence="4 13" id="KW-0808">Transferase</keyword>
<evidence type="ECO:0000256" key="9">
    <source>
        <dbReference type="ARBA" id="ARBA00043149"/>
    </source>
</evidence>
<comment type="caution">
    <text evidence="13">The sequence shown here is derived from an EMBL/GenBank/DDBJ whole genome shotgun (WGS) entry which is preliminary data.</text>
</comment>
<comment type="catalytic activity">
    <reaction evidence="10">
        <text>glycerol + ATP = sn-glycerol 3-phosphate + ADP + H(+)</text>
        <dbReference type="Rhea" id="RHEA:21644"/>
        <dbReference type="ChEBI" id="CHEBI:15378"/>
        <dbReference type="ChEBI" id="CHEBI:17754"/>
        <dbReference type="ChEBI" id="CHEBI:30616"/>
        <dbReference type="ChEBI" id="CHEBI:57597"/>
        <dbReference type="ChEBI" id="CHEBI:456216"/>
        <dbReference type="EC" id="2.7.1.30"/>
    </reaction>
</comment>
<dbReference type="EMBL" id="CABM01000068">
    <property type="protein sequence ID" value="CBH99161.1"/>
    <property type="molecule type" value="Genomic_DNA"/>
</dbReference>
<gene>
    <name evidence="13" type="primary">glpK</name>
    <name evidence="13" type="ORF">CARN2_0339</name>
</gene>
<dbReference type="InterPro" id="IPR005999">
    <property type="entry name" value="Glycerol_kin"/>
</dbReference>
<evidence type="ECO:0000256" key="10">
    <source>
        <dbReference type="ARBA" id="ARBA00052101"/>
    </source>
</evidence>
<keyword evidence="7" id="KW-0319">Glycerol metabolism</keyword>
<dbReference type="GO" id="GO:0004370">
    <property type="term" value="F:glycerol kinase activity"/>
    <property type="evidence" value="ECO:0007669"/>
    <property type="project" value="UniProtKB-EC"/>
</dbReference>
<dbReference type="NCBIfam" id="TIGR01311">
    <property type="entry name" value="glycerol_kin"/>
    <property type="match status" value="1"/>
</dbReference>
<dbReference type="Pfam" id="PF02782">
    <property type="entry name" value="FGGY_C"/>
    <property type="match status" value="1"/>
</dbReference>
<dbReference type="InterPro" id="IPR043129">
    <property type="entry name" value="ATPase_NBD"/>
</dbReference>
<sequence>MPRCTLARARGLVLACSWHSPAPGLPGCGVTGYAESSIVLPDPLAASTAMTTASSSAILALDQGTSSTRAIVFDRTGGVAAMAQRELPQSYPQPGWVEHDARRIWADQLATAREALAAAGAGRVAALGITNQRETTVLWDRASGEPLHPAIVWQDRRTAETCAALRAQGLEAEVRARTGLLLNPYFSGTKLKWLLDRIPGARARAQRGELAFGTIDSWLLWMLSGGAAASTRAQAVHATDVSNASRTLLWNIHTRQWDDTLLRALDIPRELLPQVLPSSHVYGHTAPGLLPVALPIGALAGDQHAALFGQGCVRPGLAKNTYGTGCFLLLHTGGTALASGNGLLTTAAAQIGGGATPNGKPAGVPQYALEGSVFVGGAVVQWLRDGLNAISASAEVERLAQSVPDSGGVVFVPAFTGLGAPYWRADATGTITGLTRGSTVAHVARAALESIAFQSAALLQAMNADMRAAGTREAPDGLQHLVTELRVDGGASANDLLMQFQADLLGIPVVRPQVLETTALGAALLAGLSCGVYSGWADIEALPRNSRRFLPSLSASQAAARLQAWEHAVRKALTA</sequence>
<evidence type="ECO:0000256" key="6">
    <source>
        <dbReference type="ARBA" id="ARBA00022777"/>
    </source>
</evidence>
<dbReference type="PANTHER" id="PTHR10196">
    <property type="entry name" value="SUGAR KINASE"/>
    <property type="match status" value="1"/>
</dbReference>
<reference evidence="13" key="1">
    <citation type="submission" date="2009-10" db="EMBL/GenBank/DDBJ databases">
        <title>Diversity of trophic interactions inside an arsenic-rich microbial ecosystem.</title>
        <authorList>
            <person name="Bertin P.N."/>
            <person name="Heinrich-Salmeron A."/>
            <person name="Pelletier E."/>
            <person name="Goulhen-Chollet F."/>
            <person name="Arsene-Ploetze F."/>
            <person name="Gallien S."/>
            <person name="Calteau A."/>
            <person name="Vallenet D."/>
            <person name="Casiot C."/>
            <person name="Chane-Woon-Ming B."/>
            <person name="Giloteaux L."/>
            <person name="Barakat M."/>
            <person name="Bonnefoy V."/>
            <person name="Bruneel O."/>
            <person name="Chandler M."/>
            <person name="Cleiss J."/>
            <person name="Duran R."/>
            <person name="Elbaz-Poulichet F."/>
            <person name="Fonknechten N."/>
            <person name="Lauga B."/>
            <person name="Mornico D."/>
            <person name="Ortet P."/>
            <person name="Schaeffer C."/>
            <person name="Siguier P."/>
            <person name="Alexander Thil Smith A."/>
            <person name="Van Dorsselaer A."/>
            <person name="Weissenbach J."/>
            <person name="Medigue C."/>
            <person name="Le Paslier D."/>
        </authorList>
    </citation>
    <scope>NUCLEOTIDE SEQUENCE</scope>
</reference>
<organism evidence="13">
    <name type="scientific">mine drainage metagenome</name>
    <dbReference type="NCBI Taxonomy" id="410659"/>
    <lineage>
        <taxon>unclassified sequences</taxon>
        <taxon>metagenomes</taxon>
        <taxon>ecological metagenomes</taxon>
    </lineage>
</organism>
<dbReference type="FunFam" id="3.30.420.40:FF:000007">
    <property type="entry name" value="Glycerol kinase"/>
    <property type="match status" value="1"/>
</dbReference>
<name>E6PW54_9ZZZZ</name>
<feature type="domain" description="Carbohydrate kinase FGGY C-terminal" evidence="12">
    <location>
        <begin position="319"/>
        <end position="529"/>
    </location>
</feature>
<dbReference type="GO" id="GO:0005829">
    <property type="term" value="C:cytosol"/>
    <property type="evidence" value="ECO:0007669"/>
    <property type="project" value="TreeGrafter"/>
</dbReference>
<dbReference type="FunFam" id="3.30.420.40:FF:000008">
    <property type="entry name" value="Glycerol kinase"/>
    <property type="match status" value="1"/>
</dbReference>
<dbReference type="GO" id="GO:0005524">
    <property type="term" value="F:ATP binding"/>
    <property type="evidence" value="ECO:0007669"/>
    <property type="project" value="UniProtKB-KW"/>
</dbReference>
<dbReference type="GO" id="GO:0019563">
    <property type="term" value="P:glycerol catabolic process"/>
    <property type="evidence" value="ECO:0007669"/>
    <property type="project" value="TreeGrafter"/>
</dbReference>
<dbReference type="HAMAP" id="MF_00186">
    <property type="entry name" value="Glycerol_kin"/>
    <property type="match status" value="1"/>
</dbReference>
<evidence type="ECO:0000256" key="8">
    <source>
        <dbReference type="ARBA" id="ARBA00022840"/>
    </source>
</evidence>
<dbReference type="PIRSF" id="PIRSF000538">
    <property type="entry name" value="GlpK"/>
    <property type="match status" value="1"/>
</dbReference>
<dbReference type="NCBIfam" id="NF000756">
    <property type="entry name" value="PRK00047.1"/>
    <property type="match status" value="1"/>
</dbReference>